<keyword evidence="5" id="KW-0805">Transcription regulation</keyword>
<evidence type="ECO:0000256" key="2">
    <source>
        <dbReference type="ARBA" id="ARBA00022478"/>
    </source>
</evidence>
<dbReference type="Proteomes" id="UP000698173">
    <property type="component" value="Unassembled WGS sequence"/>
</dbReference>
<dbReference type="GO" id="GO:0000428">
    <property type="term" value="C:DNA-directed RNA polymerase complex"/>
    <property type="evidence" value="ECO:0007669"/>
    <property type="project" value="UniProtKB-KW"/>
</dbReference>
<evidence type="ECO:0000256" key="1">
    <source>
        <dbReference type="ARBA" id="ARBA00008798"/>
    </source>
</evidence>
<dbReference type="AlphaFoldDB" id="A0A921G4E9"/>
<dbReference type="InterPro" id="IPR007046">
    <property type="entry name" value="RNA_pol_sigma_54_core-bd"/>
</dbReference>
<evidence type="ECO:0000259" key="10">
    <source>
        <dbReference type="Pfam" id="PF04963"/>
    </source>
</evidence>
<evidence type="ECO:0000256" key="8">
    <source>
        <dbReference type="ARBA" id="ARBA00023163"/>
    </source>
</evidence>
<proteinExistence type="inferred from homology"/>
<protein>
    <submittedName>
        <fullName evidence="11">RNA polymerase factor sigma-54</fullName>
    </submittedName>
</protein>
<sequence length="425" mass="49686">MQLVIEQRQGLHLTMTPDLRQAIEILQYSTYELYQYLQEKELENPLIELESDEYKQKSDTYSTPSKSTLLPVDFLESNEGGMKIDLMQQVTFTFKDEQDRKLLKYLIYNLDDNGYLYLDEEKTYNLQEIERGIHLLQKVGPTGIGARNLIECLQLQIIYEYPEEILAECLILNHLDLLANHKWNEIAFRMNLSLVEVKEIHEFIKTLNPKPCSHISDFKTEYLTPDIVVDFKDEEISYHLNDGYLPKIQLNKEYTNLLKEKSTTSKYLNSQFNDYQQLLNSIEQRRTTILKIMKVIIKRQEQFFKDGFASLQPLTLKEVAEEIGMHESTISRATSNKVIQTPKGTFYFKTLFTSKLETSDGKAISQTKVKALLEKFIAEENKSKPLSDQTIANYFNSTEGIIISRRTISKYREELSIPTSRMRKK</sequence>
<dbReference type="PANTHER" id="PTHR32248:SF4">
    <property type="entry name" value="RNA POLYMERASE SIGMA-54 FACTOR"/>
    <property type="match status" value="1"/>
</dbReference>
<dbReference type="GO" id="GO:0001216">
    <property type="term" value="F:DNA-binding transcription activator activity"/>
    <property type="evidence" value="ECO:0007669"/>
    <property type="project" value="InterPro"/>
</dbReference>
<dbReference type="PANTHER" id="PTHR32248">
    <property type="entry name" value="RNA POLYMERASE SIGMA-54 FACTOR"/>
    <property type="match status" value="1"/>
</dbReference>
<dbReference type="PROSITE" id="PS50044">
    <property type="entry name" value="SIGMA54_3"/>
    <property type="match status" value="1"/>
</dbReference>
<gene>
    <name evidence="11" type="primary">rpoN</name>
    <name evidence="11" type="ORF">K8V56_17095</name>
</gene>
<feature type="domain" description="RNA polymerase sigma factor 54 core-binding" evidence="10">
    <location>
        <begin position="81"/>
        <end position="254"/>
    </location>
</feature>
<reference evidence="11" key="1">
    <citation type="journal article" date="2021" name="PeerJ">
        <title>Extensive microbial diversity within the chicken gut microbiome revealed by metagenomics and culture.</title>
        <authorList>
            <person name="Gilroy R."/>
            <person name="Ravi A."/>
            <person name="Getino M."/>
            <person name="Pursley I."/>
            <person name="Horton D.L."/>
            <person name="Alikhan N.F."/>
            <person name="Baker D."/>
            <person name="Gharbi K."/>
            <person name="Hall N."/>
            <person name="Watson M."/>
            <person name="Adriaenssens E.M."/>
            <person name="Foster-Nyarko E."/>
            <person name="Jarju S."/>
            <person name="Secka A."/>
            <person name="Antonio M."/>
            <person name="Oren A."/>
            <person name="Chaudhuri R.R."/>
            <person name="La Ragione R."/>
            <person name="Hildebrand F."/>
            <person name="Pallen M.J."/>
        </authorList>
    </citation>
    <scope>NUCLEOTIDE SEQUENCE</scope>
    <source>
        <strain evidence="11">CHK171-7178</strain>
    </source>
</reference>
<dbReference type="GO" id="GO:0003677">
    <property type="term" value="F:DNA binding"/>
    <property type="evidence" value="ECO:0007669"/>
    <property type="project" value="UniProtKB-KW"/>
</dbReference>
<dbReference type="InterPro" id="IPR007634">
    <property type="entry name" value="RNA_pol_sigma_54_DNA-bd"/>
</dbReference>
<keyword evidence="6" id="KW-0731">Sigma factor</keyword>
<comment type="caution">
    <text evidence="11">The sequence shown here is derived from an EMBL/GenBank/DDBJ whole genome shotgun (WGS) entry which is preliminary data.</text>
</comment>
<dbReference type="Gene3D" id="1.10.10.1330">
    <property type="entry name" value="RNA polymerase sigma-54 factor, core-binding domain"/>
    <property type="match status" value="1"/>
</dbReference>
<keyword evidence="4" id="KW-0548">Nucleotidyltransferase</keyword>
<dbReference type="NCBIfam" id="TIGR02395">
    <property type="entry name" value="rpoN_sigma"/>
    <property type="match status" value="1"/>
</dbReference>
<dbReference type="Pfam" id="PF00309">
    <property type="entry name" value="Sigma54_AID"/>
    <property type="match status" value="1"/>
</dbReference>
<feature type="domain" description="RNA polymerase sigma factor 54 DNA-binding" evidence="9">
    <location>
        <begin position="266"/>
        <end position="425"/>
    </location>
</feature>
<dbReference type="PROSITE" id="PS00717">
    <property type="entry name" value="SIGMA54_1"/>
    <property type="match status" value="1"/>
</dbReference>
<keyword evidence="8" id="KW-0804">Transcription</keyword>
<dbReference type="InterPro" id="IPR000394">
    <property type="entry name" value="RNA_pol_sigma_54"/>
</dbReference>
<evidence type="ECO:0000259" key="9">
    <source>
        <dbReference type="Pfam" id="PF04552"/>
    </source>
</evidence>
<accession>A0A921G4E9</accession>
<reference evidence="11" key="2">
    <citation type="submission" date="2021-09" db="EMBL/GenBank/DDBJ databases">
        <authorList>
            <person name="Gilroy R."/>
        </authorList>
    </citation>
    <scope>NUCLEOTIDE SEQUENCE</scope>
    <source>
        <strain evidence="11">CHK171-7178</strain>
    </source>
</reference>
<dbReference type="Pfam" id="PF04552">
    <property type="entry name" value="Sigma54_DBD"/>
    <property type="match status" value="1"/>
</dbReference>
<keyword evidence="2" id="KW-0240">DNA-directed RNA polymerase</keyword>
<dbReference type="GO" id="GO:0016779">
    <property type="term" value="F:nucleotidyltransferase activity"/>
    <property type="evidence" value="ECO:0007669"/>
    <property type="project" value="UniProtKB-KW"/>
</dbReference>
<evidence type="ECO:0000313" key="11">
    <source>
        <dbReference type="EMBL" id="HJF33481.1"/>
    </source>
</evidence>
<name>A0A921G4E9_SPOPS</name>
<keyword evidence="3" id="KW-0808">Transferase</keyword>
<evidence type="ECO:0000256" key="4">
    <source>
        <dbReference type="ARBA" id="ARBA00022695"/>
    </source>
</evidence>
<dbReference type="Gene3D" id="1.10.10.60">
    <property type="entry name" value="Homeodomain-like"/>
    <property type="match status" value="1"/>
</dbReference>
<dbReference type="PIRSF" id="PIRSF000774">
    <property type="entry name" value="RpoN"/>
    <property type="match status" value="1"/>
</dbReference>
<dbReference type="EMBL" id="DYWT01000260">
    <property type="protein sequence ID" value="HJF33481.1"/>
    <property type="molecule type" value="Genomic_DNA"/>
</dbReference>
<dbReference type="PRINTS" id="PR00045">
    <property type="entry name" value="SIGMA54FCT"/>
</dbReference>
<dbReference type="GO" id="GO:0016987">
    <property type="term" value="F:sigma factor activity"/>
    <property type="evidence" value="ECO:0007669"/>
    <property type="project" value="UniProtKB-KW"/>
</dbReference>
<evidence type="ECO:0000313" key="12">
    <source>
        <dbReference type="Proteomes" id="UP000698173"/>
    </source>
</evidence>
<keyword evidence="7" id="KW-0238">DNA-binding</keyword>
<dbReference type="Pfam" id="PF04963">
    <property type="entry name" value="Sigma54_CBD"/>
    <property type="match status" value="1"/>
</dbReference>
<evidence type="ECO:0000256" key="7">
    <source>
        <dbReference type="ARBA" id="ARBA00023125"/>
    </source>
</evidence>
<dbReference type="GO" id="GO:0006352">
    <property type="term" value="P:DNA-templated transcription initiation"/>
    <property type="evidence" value="ECO:0007669"/>
    <property type="project" value="InterPro"/>
</dbReference>
<evidence type="ECO:0000256" key="3">
    <source>
        <dbReference type="ARBA" id="ARBA00022679"/>
    </source>
</evidence>
<evidence type="ECO:0000256" key="5">
    <source>
        <dbReference type="ARBA" id="ARBA00023015"/>
    </source>
</evidence>
<evidence type="ECO:0000256" key="6">
    <source>
        <dbReference type="ARBA" id="ARBA00023082"/>
    </source>
</evidence>
<comment type="similarity">
    <text evidence="1">Belongs to the sigma-54 factor family.</text>
</comment>
<organism evidence="11 12">
    <name type="scientific">Sporosarcina psychrophila</name>
    <name type="common">Bacillus psychrophilus</name>
    <dbReference type="NCBI Taxonomy" id="1476"/>
    <lineage>
        <taxon>Bacteria</taxon>
        <taxon>Bacillati</taxon>
        <taxon>Bacillota</taxon>
        <taxon>Bacilli</taxon>
        <taxon>Bacillales</taxon>
        <taxon>Caryophanaceae</taxon>
        <taxon>Sporosarcina</taxon>
    </lineage>
</organism>
<dbReference type="InterPro" id="IPR038709">
    <property type="entry name" value="RpoN_core-bd_sf"/>
</dbReference>